<keyword evidence="2" id="KW-0812">Transmembrane</keyword>
<evidence type="ECO:0000256" key="2">
    <source>
        <dbReference type="SAM" id="Phobius"/>
    </source>
</evidence>
<feature type="transmembrane region" description="Helical" evidence="2">
    <location>
        <begin position="188"/>
        <end position="209"/>
    </location>
</feature>
<sequence>MATQQEWEDYFELLNGRQPNIAEIQAALQVGAFKPDQAAQASQTAQVPPVQVQSQAPVQNSESTMTRAQLFQTPEEAQAEVHQPTQPQQPVQSEAPAQWQQPVQAQPAAQSQAPVQVQQPVQQVQPSQSAYQQGQFASQASQQAFAQPVQPQQAAVPVKPRMENFFSWFVKRALHPSQYVHEENPNALYLWISYGLATLLSAGVVWNLARRIIYGLINSFGDDLVPYQSKSAVRMVANSALTPVFFVTLITFAVFFLSNLAGLSFISRSKYTFRQTLYKYLAWFPTTAFLAALGFLYSFIAPVYNFGSLASIDSERDPSAAMHALTVINLEFIGYAILPVLAVSVVYYGTYYLVQDARFFDAKVDMIWWQFIQVLVTWIVLYLAVKFIVVPFGISQIITMVTHLAGQIG</sequence>
<feature type="compositionally biased region" description="Low complexity" evidence="1">
    <location>
        <begin position="37"/>
        <end position="59"/>
    </location>
</feature>
<feature type="transmembrane region" description="Helical" evidence="2">
    <location>
        <begin position="278"/>
        <end position="300"/>
    </location>
</feature>
<feature type="transmembrane region" description="Helical" evidence="2">
    <location>
        <begin position="332"/>
        <end position="354"/>
    </location>
</feature>
<accession>A0ABP0ESF1</accession>
<keyword evidence="2" id="KW-0472">Membrane</keyword>
<name>A0ABP0ESF1_9LACO</name>
<evidence type="ECO:0000313" key="4">
    <source>
        <dbReference type="Proteomes" id="UP001314241"/>
    </source>
</evidence>
<feature type="region of interest" description="Disordered" evidence="1">
    <location>
        <begin position="35"/>
        <end position="119"/>
    </location>
</feature>
<dbReference type="Proteomes" id="UP001314241">
    <property type="component" value="Unassembled WGS sequence"/>
</dbReference>
<comment type="caution">
    <text evidence="3">The sequence shown here is derived from an EMBL/GenBank/DDBJ whole genome shotgun (WGS) entry which is preliminary data.</text>
</comment>
<proteinExistence type="predicted"/>
<gene>
    <name evidence="3" type="ORF">R54876_GBNLAHCA_01100</name>
</gene>
<feature type="transmembrane region" description="Helical" evidence="2">
    <location>
        <begin position="244"/>
        <end position="266"/>
    </location>
</feature>
<keyword evidence="2" id="KW-1133">Transmembrane helix</keyword>
<dbReference type="RefSeq" id="WP_349642078.1">
    <property type="nucleotide sequence ID" value="NZ_CAWVOH010000002.1"/>
</dbReference>
<keyword evidence="4" id="KW-1185">Reference proteome</keyword>
<organism evidence="3 4">
    <name type="scientific">Eupransor demetentiae</name>
    <dbReference type="NCBI Taxonomy" id="3109584"/>
    <lineage>
        <taxon>Bacteria</taxon>
        <taxon>Bacillati</taxon>
        <taxon>Bacillota</taxon>
        <taxon>Bacilli</taxon>
        <taxon>Lactobacillales</taxon>
        <taxon>Lactobacillaceae</taxon>
        <taxon>Eupransor</taxon>
    </lineage>
</organism>
<evidence type="ECO:0000313" key="3">
    <source>
        <dbReference type="EMBL" id="CAK8054530.1"/>
    </source>
</evidence>
<evidence type="ECO:0000256" key="1">
    <source>
        <dbReference type="SAM" id="MobiDB-lite"/>
    </source>
</evidence>
<reference evidence="3 4" key="1">
    <citation type="submission" date="2024-01" db="EMBL/GenBank/DDBJ databases">
        <authorList>
            <person name="Botero Cardona J."/>
        </authorList>
    </citation>
    <scope>NUCLEOTIDE SEQUENCE [LARGE SCALE GENOMIC DNA]</scope>
    <source>
        <strain evidence="3 4">LMG 33000</strain>
    </source>
</reference>
<feature type="compositionally biased region" description="Polar residues" evidence="1">
    <location>
        <begin position="60"/>
        <end position="72"/>
    </location>
</feature>
<feature type="compositionally biased region" description="Low complexity" evidence="1">
    <location>
        <begin position="83"/>
        <end position="119"/>
    </location>
</feature>
<protein>
    <submittedName>
        <fullName evidence="3">Membrane protein TolA involved in colicin uptake (TolA)</fullName>
    </submittedName>
</protein>
<dbReference type="EMBL" id="CAWVOH010000002">
    <property type="protein sequence ID" value="CAK8054530.1"/>
    <property type="molecule type" value="Genomic_DNA"/>
</dbReference>